<dbReference type="Pfam" id="PF05705">
    <property type="entry name" value="DUF829"/>
    <property type="match status" value="1"/>
</dbReference>
<dbReference type="AlphaFoldDB" id="A0A4P7NHB2"/>
<evidence type="ECO:0000256" key="1">
    <source>
        <dbReference type="SAM" id="Phobius"/>
    </source>
</evidence>
<evidence type="ECO:0000313" key="2">
    <source>
        <dbReference type="EMBL" id="QBZ61276.1"/>
    </source>
</evidence>
<accession>A0A4P7NHB2</accession>
<organism evidence="2 3">
    <name type="scientific">Pyricularia oryzae</name>
    <name type="common">Rice blast fungus</name>
    <name type="synonym">Magnaporthe oryzae</name>
    <dbReference type="NCBI Taxonomy" id="318829"/>
    <lineage>
        <taxon>Eukaryota</taxon>
        <taxon>Fungi</taxon>
        <taxon>Dikarya</taxon>
        <taxon>Ascomycota</taxon>
        <taxon>Pezizomycotina</taxon>
        <taxon>Sordariomycetes</taxon>
        <taxon>Sordariomycetidae</taxon>
        <taxon>Magnaporthales</taxon>
        <taxon>Pyriculariaceae</taxon>
        <taxon>Pyricularia</taxon>
    </lineage>
</organism>
<dbReference type="Proteomes" id="UP000294847">
    <property type="component" value="Chromosome 4"/>
</dbReference>
<name>A0A4P7NHB2_PYROR</name>
<evidence type="ECO:0008006" key="4">
    <source>
        <dbReference type="Google" id="ProtNLM"/>
    </source>
</evidence>
<feature type="transmembrane region" description="Helical" evidence="1">
    <location>
        <begin position="166"/>
        <end position="186"/>
    </location>
</feature>
<protein>
    <recommendedName>
        <fullName evidence="4">Indole-diterpene biosynthesis protein PaxU</fullName>
    </recommendedName>
</protein>
<dbReference type="InterPro" id="IPR029058">
    <property type="entry name" value="AB_hydrolase_fold"/>
</dbReference>
<dbReference type="InterPro" id="IPR008547">
    <property type="entry name" value="DUF829_TMEM53"/>
</dbReference>
<dbReference type="PANTHER" id="PTHR12265:SF40">
    <property type="entry name" value="DUF829-DOMAIN-CONTAINING PROTEIN"/>
    <property type="match status" value="1"/>
</dbReference>
<proteinExistence type="predicted"/>
<sequence length="287" mass="32147">MDSPLTTSPGSYQGPLGFMSKLSDKVYLYRPPSKSGASPSAGLPKLILVLGWMDARDVHLAKYIIGHRALFPKSQILLIKDRVYHHFLPFTVGRALKPALAALKAAQLSGDRIELLVHAFSNGGSGLLANLYRRYALPPHVMVMDSCPGQFSYRRTLAVLNVGLSFWTRLLLAPVFHAFIVYYYLAFYVSPWGRRRGASLARNAAAHNDRSVKGDGERARAYIYSDVDEFIASRDVERHAAQAKQMGLPVRLEKFVGSPHVAHMRTDEDRYWSIVQETWEVGQNKSD</sequence>
<evidence type="ECO:0000313" key="3">
    <source>
        <dbReference type="Proteomes" id="UP000294847"/>
    </source>
</evidence>
<keyword evidence="1" id="KW-0812">Transmembrane</keyword>
<dbReference type="SUPFAM" id="SSF53474">
    <property type="entry name" value="alpha/beta-Hydrolases"/>
    <property type="match status" value="1"/>
</dbReference>
<gene>
    <name evidence="2" type="ORF">PoMZ_08224</name>
</gene>
<dbReference type="PANTHER" id="PTHR12265">
    <property type="entry name" value="TRANSMEMBRANE PROTEIN 53"/>
    <property type="match status" value="1"/>
</dbReference>
<keyword evidence="1" id="KW-0472">Membrane</keyword>
<dbReference type="EMBL" id="CP034207">
    <property type="protein sequence ID" value="QBZ61276.1"/>
    <property type="molecule type" value="Genomic_DNA"/>
</dbReference>
<reference evidence="2 3" key="1">
    <citation type="journal article" date="2019" name="Mol. Biol. Evol.">
        <title>Blast fungal genomes show frequent chromosomal changes, gene gains and losses, and effector gene turnover.</title>
        <authorList>
            <person name="Gomez Luciano L.B."/>
            <person name="Jason Tsai I."/>
            <person name="Chuma I."/>
            <person name="Tosa Y."/>
            <person name="Chen Y.H."/>
            <person name="Li J.Y."/>
            <person name="Li M.Y."/>
            <person name="Jade Lu M.Y."/>
            <person name="Nakayashiki H."/>
            <person name="Li W.H."/>
        </authorList>
    </citation>
    <scope>NUCLEOTIDE SEQUENCE [LARGE SCALE GENOMIC DNA]</scope>
    <source>
        <strain evidence="2">MZ5-1-6</strain>
    </source>
</reference>
<keyword evidence="1" id="KW-1133">Transmembrane helix</keyword>